<gene>
    <name evidence="5" type="ORF">GQ602_003153</name>
</gene>
<dbReference type="Pfam" id="PF04828">
    <property type="entry name" value="GFA"/>
    <property type="match status" value="2"/>
</dbReference>
<dbReference type="PANTHER" id="PTHR28620">
    <property type="entry name" value="CENTROMERE PROTEIN V"/>
    <property type="match status" value="1"/>
</dbReference>
<evidence type="ECO:0000256" key="3">
    <source>
        <dbReference type="ARBA" id="ARBA00022833"/>
    </source>
</evidence>
<evidence type="ECO:0000256" key="1">
    <source>
        <dbReference type="ARBA" id="ARBA00005495"/>
    </source>
</evidence>
<sequence length="282" mass="30710">MTRSDNSTIKTYRGNCHCGTVVFEADMPEIKKVNACNCSICFKKGYLWLFPDETRLRFVKGSEDSMTGYTFGPGKITHKFCPTCATPVMARNSDAPEGKTIAHAIQGLNTWDLTIEPWDGAGLGAPYVHPVYKGTMPDAAGDGGSTTVYTGGCHCGRVGVAVASPGPLDGTYEGEMVECNCSICERNGYRWMYPPRRAVVLKASDSDLGKYAFGSHMMSKTFCRVCGVNVTNDRGPRAVEGDWSAENHPVNMRVLRGVDFGALPEVQRGDGWVKLPPPYENP</sequence>
<protein>
    <submittedName>
        <fullName evidence="5">Glutathione-dependent formaldehyde-activating enzyme</fullName>
    </submittedName>
</protein>
<dbReference type="GO" id="GO:0016846">
    <property type="term" value="F:carbon-sulfur lyase activity"/>
    <property type="evidence" value="ECO:0007669"/>
    <property type="project" value="InterPro"/>
</dbReference>
<dbReference type="Proteomes" id="UP000562929">
    <property type="component" value="Unassembled WGS sequence"/>
</dbReference>
<comment type="caution">
    <text evidence="5">The sequence shown here is derived from an EMBL/GenBank/DDBJ whole genome shotgun (WGS) entry which is preliminary data.</text>
</comment>
<evidence type="ECO:0000313" key="5">
    <source>
        <dbReference type="EMBL" id="KAF4589264.1"/>
    </source>
</evidence>
<feature type="domain" description="CENP-V/GFA" evidence="4">
    <location>
        <begin position="12"/>
        <end position="119"/>
    </location>
</feature>
<comment type="similarity">
    <text evidence="1">Belongs to the Gfa family.</text>
</comment>
<dbReference type="GO" id="GO:0046872">
    <property type="term" value="F:metal ion binding"/>
    <property type="evidence" value="ECO:0007669"/>
    <property type="project" value="UniProtKB-KW"/>
</dbReference>
<dbReference type="EMBL" id="JAACLJ010000003">
    <property type="protein sequence ID" value="KAF4589264.1"/>
    <property type="molecule type" value="Genomic_DNA"/>
</dbReference>
<keyword evidence="3" id="KW-0862">Zinc</keyword>
<evidence type="ECO:0000259" key="4">
    <source>
        <dbReference type="PROSITE" id="PS51891"/>
    </source>
</evidence>
<dbReference type="SUPFAM" id="SSF51316">
    <property type="entry name" value="Mss4-like"/>
    <property type="match status" value="2"/>
</dbReference>
<evidence type="ECO:0000256" key="2">
    <source>
        <dbReference type="ARBA" id="ARBA00022723"/>
    </source>
</evidence>
<evidence type="ECO:0000313" key="6">
    <source>
        <dbReference type="Proteomes" id="UP000562929"/>
    </source>
</evidence>
<reference evidence="5 6" key="1">
    <citation type="journal article" date="2020" name="G3 (Bethesda)">
        <title>Genetic Underpinnings of Host Manipulation by Ophiocordyceps as Revealed by Comparative Transcriptomics.</title>
        <authorList>
            <person name="Will I."/>
            <person name="Das B."/>
            <person name="Trinh T."/>
            <person name="Brachmann A."/>
            <person name="Ohm R.A."/>
            <person name="de Bekker C."/>
        </authorList>
    </citation>
    <scope>NUCLEOTIDE SEQUENCE [LARGE SCALE GENOMIC DNA]</scope>
    <source>
        <strain evidence="5 6">EC05</strain>
    </source>
</reference>
<dbReference type="OrthoDB" id="2993351at2759"/>
<dbReference type="InterPro" id="IPR006913">
    <property type="entry name" value="CENP-V/GFA"/>
</dbReference>
<dbReference type="AlphaFoldDB" id="A0A8H4Q7J1"/>
<dbReference type="PROSITE" id="PS51891">
    <property type="entry name" value="CENP_V_GFA"/>
    <property type="match status" value="2"/>
</dbReference>
<proteinExistence type="inferred from homology"/>
<keyword evidence="6" id="KW-1185">Reference proteome</keyword>
<dbReference type="InterPro" id="IPR052355">
    <property type="entry name" value="CENP-V-like"/>
</dbReference>
<organism evidence="5 6">
    <name type="scientific">Ophiocordyceps camponoti-floridani</name>
    <dbReference type="NCBI Taxonomy" id="2030778"/>
    <lineage>
        <taxon>Eukaryota</taxon>
        <taxon>Fungi</taxon>
        <taxon>Dikarya</taxon>
        <taxon>Ascomycota</taxon>
        <taxon>Pezizomycotina</taxon>
        <taxon>Sordariomycetes</taxon>
        <taxon>Hypocreomycetidae</taxon>
        <taxon>Hypocreales</taxon>
        <taxon>Ophiocordycipitaceae</taxon>
        <taxon>Ophiocordyceps</taxon>
    </lineage>
</organism>
<dbReference type="Gene3D" id="2.170.150.70">
    <property type="match status" value="2"/>
</dbReference>
<feature type="domain" description="CENP-V/GFA" evidence="4">
    <location>
        <begin position="149"/>
        <end position="280"/>
    </location>
</feature>
<dbReference type="PANTHER" id="PTHR28620:SF1">
    <property type="entry name" value="CENP-V_GFA DOMAIN-CONTAINING PROTEIN"/>
    <property type="match status" value="1"/>
</dbReference>
<keyword evidence="2" id="KW-0479">Metal-binding</keyword>
<name>A0A8H4Q7J1_9HYPO</name>
<accession>A0A8H4Q7J1</accession>
<dbReference type="InterPro" id="IPR011057">
    <property type="entry name" value="Mss4-like_sf"/>
</dbReference>